<evidence type="ECO:0000256" key="1">
    <source>
        <dbReference type="SAM" id="MobiDB-lite"/>
    </source>
</evidence>
<evidence type="ECO:0000313" key="2">
    <source>
        <dbReference type="EMBL" id="KAA8545787.1"/>
    </source>
</evidence>
<accession>A0A5J5BVI0</accession>
<dbReference type="Proteomes" id="UP000325577">
    <property type="component" value="Linkage Group LG10"/>
</dbReference>
<dbReference type="EMBL" id="CM018033">
    <property type="protein sequence ID" value="KAA8545787.1"/>
    <property type="molecule type" value="Genomic_DNA"/>
</dbReference>
<dbReference type="OrthoDB" id="10264870at2759"/>
<dbReference type="InterPro" id="IPR024738">
    <property type="entry name" value="Hfi1/Tada1"/>
</dbReference>
<protein>
    <recommendedName>
        <fullName evidence="4">Transcriptional coactivator Hfi1/Transcriptional adapter 1</fullName>
    </recommendedName>
</protein>
<evidence type="ECO:0000313" key="3">
    <source>
        <dbReference type="Proteomes" id="UP000325577"/>
    </source>
</evidence>
<dbReference type="GO" id="GO:0003713">
    <property type="term" value="F:transcription coactivator activity"/>
    <property type="evidence" value="ECO:0007669"/>
    <property type="project" value="TreeGrafter"/>
</dbReference>
<dbReference type="PANTHER" id="PTHR21277:SF44">
    <property type="entry name" value="TRANSCRIPTIONAL REGULATOR OF RNA POLII, SAGA, SUBUNIT"/>
    <property type="match status" value="1"/>
</dbReference>
<evidence type="ECO:0008006" key="4">
    <source>
        <dbReference type="Google" id="ProtNLM"/>
    </source>
</evidence>
<feature type="compositionally biased region" description="Basic residues" evidence="1">
    <location>
        <begin position="187"/>
        <end position="197"/>
    </location>
</feature>
<proteinExistence type="predicted"/>
<reference evidence="2 3" key="1">
    <citation type="submission" date="2019-09" db="EMBL/GenBank/DDBJ databases">
        <title>A chromosome-level genome assembly of the Chinese tupelo Nyssa sinensis.</title>
        <authorList>
            <person name="Yang X."/>
            <person name="Kang M."/>
            <person name="Yang Y."/>
            <person name="Xiong H."/>
            <person name="Wang M."/>
            <person name="Zhang Z."/>
            <person name="Wang Z."/>
            <person name="Wu H."/>
            <person name="Ma T."/>
            <person name="Liu J."/>
            <person name="Xi Z."/>
        </authorList>
    </citation>
    <scope>NUCLEOTIDE SEQUENCE [LARGE SCALE GENOMIC DNA]</scope>
    <source>
        <strain evidence="2">J267</strain>
        <tissue evidence="2">Leaf</tissue>
    </source>
</reference>
<keyword evidence="3" id="KW-1185">Reference proteome</keyword>
<dbReference type="Pfam" id="PF12767">
    <property type="entry name" value="SAGA-Tad1"/>
    <property type="match status" value="1"/>
</dbReference>
<dbReference type="AlphaFoldDB" id="A0A5J5BVI0"/>
<gene>
    <name evidence="2" type="ORF">F0562_020762</name>
</gene>
<dbReference type="GO" id="GO:0000124">
    <property type="term" value="C:SAGA complex"/>
    <property type="evidence" value="ECO:0007669"/>
    <property type="project" value="TreeGrafter"/>
</dbReference>
<feature type="region of interest" description="Disordered" evidence="1">
    <location>
        <begin position="180"/>
        <end position="247"/>
    </location>
</feature>
<dbReference type="PANTHER" id="PTHR21277">
    <property type="entry name" value="TRANSCRIPTIONAL ADAPTER 1"/>
    <property type="match status" value="1"/>
</dbReference>
<sequence length="409" mass="46133">MIGGWHVVKPSWFLKQHGSQAHKYKSWKRYTQSSPFLKRPTRPFNSHIKPHVRIHFAGVDQLGAKKHTEVESNPTSTPRIRFCWKLACLILIGHQRAEKYFDQLKRLFSLEFSKNEFDKFCIRTIGRENISLHNQFIRSIVKNACCAKVPPLKVRKVEGSLSVKVANGYQRNCLQSLYGDAFPPSPRKGRSPVHRDRKLRDRPSPLGPLGKTHNVTSEEVVPRVQEQQSATELHSLGSRPPVEVASVEDGEEVEQIAGSPSVQSRSPVTAPLGISMNIGGARKALYNGSVYKYHPETCQNSGELPDTRSLRSRLERKLEMEGLGISVDCANLLNNGLDVFMKRLIEPCIGLAGSRCGKEHPRQLRRVQQTESICASTLDFRVAMESNPRILGEDWPIQLEKICSRASEE</sequence>
<dbReference type="GO" id="GO:0006357">
    <property type="term" value="P:regulation of transcription by RNA polymerase II"/>
    <property type="evidence" value="ECO:0007669"/>
    <property type="project" value="TreeGrafter"/>
</dbReference>
<dbReference type="CDD" id="cd22933">
    <property type="entry name" value="HFD_HFI1"/>
    <property type="match status" value="1"/>
</dbReference>
<name>A0A5J5BVI0_9ASTE</name>
<organism evidence="2 3">
    <name type="scientific">Nyssa sinensis</name>
    <dbReference type="NCBI Taxonomy" id="561372"/>
    <lineage>
        <taxon>Eukaryota</taxon>
        <taxon>Viridiplantae</taxon>
        <taxon>Streptophyta</taxon>
        <taxon>Embryophyta</taxon>
        <taxon>Tracheophyta</taxon>
        <taxon>Spermatophyta</taxon>
        <taxon>Magnoliopsida</taxon>
        <taxon>eudicotyledons</taxon>
        <taxon>Gunneridae</taxon>
        <taxon>Pentapetalae</taxon>
        <taxon>asterids</taxon>
        <taxon>Cornales</taxon>
        <taxon>Nyssaceae</taxon>
        <taxon>Nyssa</taxon>
    </lineage>
</organism>